<dbReference type="Proteomes" id="UP001595528">
    <property type="component" value="Unassembled WGS sequence"/>
</dbReference>
<dbReference type="RefSeq" id="WP_379899792.1">
    <property type="nucleotide sequence ID" value="NZ_JBHRTR010000023.1"/>
</dbReference>
<evidence type="ECO:0000256" key="1">
    <source>
        <dbReference type="SAM" id="SignalP"/>
    </source>
</evidence>
<name>A0ABV7KYQ0_9PROT</name>
<sequence>MQIGRHAATCAILAAGLLCAGLSAPGSARAETEAAEQAAAPPAPLIDTHIHYSHDAWEMLPPEAAVQVLREAGLRRAFVSSSSDDGTQMLAQAAPDLIVPVLRPYRRRGEISTWFQDPTVVAMIEERLAANRYAGIGEFHIYGADADGPVMRRLVELAREYGIFLHAHADADAVERLFAQDPEARILWAHSGFAQPDEVRAMLDRHDTLWADLAFRSEHGSGGKVDPGWKQLFLDHPDRFMVGTDTFTPERWYYVIDHADWSRAWLDDLPPDVAERIAWRNAQALADWALADPAAKR</sequence>
<keyword evidence="1" id="KW-0732">Signal</keyword>
<feature type="chain" id="PRO_5046005596" evidence="1">
    <location>
        <begin position="31"/>
        <end position="297"/>
    </location>
</feature>
<proteinExistence type="predicted"/>
<reference evidence="3" key="1">
    <citation type="journal article" date="2019" name="Int. J. Syst. Evol. Microbiol.">
        <title>The Global Catalogue of Microorganisms (GCM) 10K type strain sequencing project: providing services to taxonomists for standard genome sequencing and annotation.</title>
        <authorList>
            <consortium name="The Broad Institute Genomics Platform"/>
            <consortium name="The Broad Institute Genome Sequencing Center for Infectious Disease"/>
            <person name="Wu L."/>
            <person name="Ma J."/>
        </authorList>
    </citation>
    <scope>NUCLEOTIDE SEQUENCE [LARGE SCALE GENOMIC DNA]</scope>
    <source>
        <strain evidence="3">KCTC 42964</strain>
    </source>
</reference>
<accession>A0ABV7KYQ0</accession>
<dbReference type="EMBL" id="JBHRTR010000023">
    <property type="protein sequence ID" value="MFC3227548.1"/>
    <property type="molecule type" value="Genomic_DNA"/>
</dbReference>
<dbReference type="InterPro" id="IPR032466">
    <property type="entry name" value="Metal_Hydrolase"/>
</dbReference>
<comment type="caution">
    <text evidence="2">The sequence shown here is derived from an EMBL/GenBank/DDBJ whole genome shotgun (WGS) entry which is preliminary data.</text>
</comment>
<evidence type="ECO:0000313" key="2">
    <source>
        <dbReference type="EMBL" id="MFC3227548.1"/>
    </source>
</evidence>
<keyword evidence="3" id="KW-1185">Reference proteome</keyword>
<organism evidence="2 3">
    <name type="scientific">Marinibaculum pumilum</name>
    <dbReference type="NCBI Taxonomy" id="1766165"/>
    <lineage>
        <taxon>Bacteria</taxon>
        <taxon>Pseudomonadati</taxon>
        <taxon>Pseudomonadota</taxon>
        <taxon>Alphaproteobacteria</taxon>
        <taxon>Rhodospirillales</taxon>
        <taxon>Rhodospirillaceae</taxon>
        <taxon>Marinibaculum</taxon>
    </lineage>
</organism>
<protein>
    <submittedName>
        <fullName evidence="2">Amidohydrolase family protein</fullName>
    </submittedName>
</protein>
<dbReference type="SUPFAM" id="SSF51556">
    <property type="entry name" value="Metallo-dependent hydrolases"/>
    <property type="match status" value="1"/>
</dbReference>
<dbReference type="Gene3D" id="3.20.20.140">
    <property type="entry name" value="Metal-dependent hydrolases"/>
    <property type="match status" value="1"/>
</dbReference>
<feature type="signal peptide" evidence="1">
    <location>
        <begin position="1"/>
        <end position="30"/>
    </location>
</feature>
<evidence type="ECO:0000313" key="3">
    <source>
        <dbReference type="Proteomes" id="UP001595528"/>
    </source>
</evidence>
<gene>
    <name evidence="2" type="ORF">ACFOGJ_09920</name>
</gene>